<proteinExistence type="predicted"/>
<keyword evidence="4" id="KW-1185">Reference proteome</keyword>
<feature type="compositionally biased region" description="Basic and acidic residues" evidence="1">
    <location>
        <begin position="183"/>
        <end position="193"/>
    </location>
</feature>
<dbReference type="EMBL" id="NCKW01006555">
    <property type="protein sequence ID" value="POM71257.1"/>
    <property type="molecule type" value="Genomic_DNA"/>
</dbReference>
<evidence type="ECO:0000256" key="1">
    <source>
        <dbReference type="SAM" id="MobiDB-lite"/>
    </source>
</evidence>
<gene>
    <name evidence="3" type="ORF">PHPALM_12194</name>
</gene>
<feature type="region of interest" description="Disordered" evidence="1">
    <location>
        <begin position="119"/>
        <end position="193"/>
    </location>
</feature>
<evidence type="ECO:0000259" key="2">
    <source>
        <dbReference type="Pfam" id="PF24626"/>
    </source>
</evidence>
<dbReference type="OrthoDB" id="2630497at2759"/>
<evidence type="ECO:0000313" key="3">
    <source>
        <dbReference type="EMBL" id="POM71257.1"/>
    </source>
</evidence>
<feature type="domain" description="Tf2-1-like SH3-like" evidence="2">
    <location>
        <begin position="29"/>
        <end position="72"/>
    </location>
</feature>
<organism evidence="3 4">
    <name type="scientific">Phytophthora palmivora</name>
    <dbReference type="NCBI Taxonomy" id="4796"/>
    <lineage>
        <taxon>Eukaryota</taxon>
        <taxon>Sar</taxon>
        <taxon>Stramenopiles</taxon>
        <taxon>Oomycota</taxon>
        <taxon>Peronosporomycetes</taxon>
        <taxon>Peronosporales</taxon>
        <taxon>Peronosporaceae</taxon>
        <taxon>Phytophthora</taxon>
    </lineage>
</organism>
<evidence type="ECO:0000313" key="4">
    <source>
        <dbReference type="Proteomes" id="UP000237271"/>
    </source>
</evidence>
<name>A0A2P4Y0D2_9STRA</name>
<dbReference type="Pfam" id="PF24626">
    <property type="entry name" value="SH3_Tf2-1"/>
    <property type="match status" value="1"/>
</dbReference>
<dbReference type="AlphaFoldDB" id="A0A2P4Y0D2"/>
<sequence>MAESQDVQKEQADARGRRNVWHFEVGDLTKLRPRFIGPFKVVAKKGLAYTLNLPKKMHTHPVFYVGLLKPYRDPSQHRVESQRLLLSAAPLQAHQQVNLTLQTSDQVAQLKIRALRGLPAGSQVSQRPARPGLRPRRDDVQPAPGHPRSGRAGPPHSRGIRGAVRIHAPRRARGQTSHSENPAADRRPPALLDQHGELHYHLERLLKRRRRRPSIW</sequence>
<protein>
    <recommendedName>
        <fullName evidence="2">Tf2-1-like SH3-like domain-containing protein</fullName>
    </recommendedName>
</protein>
<comment type="caution">
    <text evidence="3">The sequence shown here is derived from an EMBL/GenBank/DDBJ whole genome shotgun (WGS) entry which is preliminary data.</text>
</comment>
<reference evidence="3 4" key="1">
    <citation type="journal article" date="2017" name="Genome Biol. Evol.">
        <title>Phytophthora megakarya and P. palmivora, closely related causal agents of cacao black pod rot, underwent increases in genome sizes and gene numbers by different mechanisms.</title>
        <authorList>
            <person name="Ali S.S."/>
            <person name="Shao J."/>
            <person name="Lary D.J."/>
            <person name="Kronmiller B."/>
            <person name="Shen D."/>
            <person name="Strem M.D."/>
            <person name="Amoako-Attah I."/>
            <person name="Akrofi A.Y."/>
            <person name="Begoude B.A."/>
            <person name="Ten Hoopen G.M."/>
            <person name="Coulibaly K."/>
            <person name="Kebe B.I."/>
            <person name="Melnick R.L."/>
            <person name="Guiltinan M.J."/>
            <person name="Tyler B.M."/>
            <person name="Meinhardt L.W."/>
            <person name="Bailey B.A."/>
        </authorList>
    </citation>
    <scope>NUCLEOTIDE SEQUENCE [LARGE SCALE GENOMIC DNA]</scope>
    <source>
        <strain evidence="4">sbr112.9</strain>
    </source>
</reference>
<dbReference type="Proteomes" id="UP000237271">
    <property type="component" value="Unassembled WGS sequence"/>
</dbReference>
<accession>A0A2P4Y0D2</accession>
<dbReference type="InterPro" id="IPR056924">
    <property type="entry name" value="SH3_Tf2-1"/>
</dbReference>